<reference evidence="1" key="1">
    <citation type="submission" date="2025-08" db="UniProtKB">
        <authorList>
            <consortium name="Ensembl"/>
        </authorList>
    </citation>
    <scope>IDENTIFICATION</scope>
</reference>
<proteinExistence type="predicted"/>
<dbReference type="GeneTree" id="ENSGT00990000212720"/>
<sequence>TVYHRHREKNKTVHKAFLDLEKAFDRIPLDLIWHSLRSIGVPEAYVKWIQLLYDNITSSIRFSEMKAKSLTLI</sequence>
<organism evidence="1 2">
    <name type="scientific">Neolamprologus brichardi</name>
    <name type="common">Fairy cichlid</name>
    <name type="synonym">Lamprologus brichardi</name>
    <dbReference type="NCBI Taxonomy" id="32507"/>
    <lineage>
        <taxon>Eukaryota</taxon>
        <taxon>Metazoa</taxon>
        <taxon>Chordata</taxon>
        <taxon>Craniata</taxon>
        <taxon>Vertebrata</taxon>
        <taxon>Euteleostomi</taxon>
        <taxon>Actinopterygii</taxon>
        <taxon>Neopterygii</taxon>
        <taxon>Teleostei</taxon>
        <taxon>Neoteleostei</taxon>
        <taxon>Acanthomorphata</taxon>
        <taxon>Ovalentaria</taxon>
        <taxon>Cichlomorphae</taxon>
        <taxon>Cichliformes</taxon>
        <taxon>Cichlidae</taxon>
        <taxon>African cichlids</taxon>
        <taxon>Pseudocrenilabrinae</taxon>
        <taxon>Lamprologini</taxon>
        <taxon>Neolamprologus</taxon>
    </lineage>
</organism>
<dbReference type="PANTHER" id="PTHR19446">
    <property type="entry name" value="REVERSE TRANSCRIPTASES"/>
    <property type="match status" value="1"/>
</dbReference>
<keyword evidence="2" id="KW-1185">Reference proteome</keyword>
<dbReference type="STRING" id="32507.ENSNBRP00000011072"/>
<protein>
    <submittedName>
        <fullName evidence="1">Uncharacterized protein</fullName>
    </submittedName>
</protein>
<name>A0A3Q4H3V8_NEOBR</name>
<accession>A0A3Q4H3V8</accession>
<evidence type="ECO:0000313" key="1">
    <source>
        <dbReference type="Ensembl" id="ENSNBRP00000011072.1"/>
    </source>
</evidence>
<evidence type="ECO:0000313" key="2">
    <source>
        <dbReference type="Proteomes" id="UP000261580"/>
    </source>
</evidence>
<dbReference type="AlphaFoldDB" id="A0A3Q4H3V8"/>
<dbReference type="Proteomes" id="UP000261580">
    <property type="component" value="Unassembled WGS sequence"/>
</dbReference>
<dbReference type="Ensembl" id="ENSNBRT00000011383.1">
    <property type="protein sequence ID" value="ENSNBRP00000011072.1"/>
    <property type="gene ID" value="ENSNBRG00000008638.1"/>
</dbReference>
<dbReference type="Bgee" id="ENSNBRG00000008638">
    <property type="expression patterns" value="Expressed in brain"/>
</dbReference>
<reference evidence="1" key="2">
    <citation type="submission" date="2025-09" db="UniProtKB">
        <authorList>
            <consortium name="Ensembl"/>
        </authorList>
    </citation>
    <scope>IDENTIFICATION</scope>
</reference>